<evidence type="ECO:0000313" key="1">
    <source>
        <dbReference type="EMBL" id="SFL60354.1"/>
    </source>
</evidence>
<proteinExistence type="predicted"/>
<protein>
    <submittedName>
        <fullName evidence="1">Fe-only nitrogenase accessory protein AnfO</fullName>
    </submittedName>
</protein>
<dbReference type="RefSeq" id="WP_090934535.1">
    <property type="nucleotide sequence ID" value="NZ_FOTS01000010.1"/>
</dbReference>
<accession>A0A1I4J1B1</accession>
<organism evidence="1 2">
    <name type="scientific">Pelosinus propionicus DSM 13327</name>
    <dbReference type="NCBI Taxonomy" id="1123291"/>
    <lineage>
        <taxon>Bacteria</taxon>
        <taxon>Bacillati</taxon>
        <taxon>Bacillota</taxon>
        <taxon>Negativicutes</taxon>
        <taxon>Selenomonadales</taxon>
        <taxon>Sporomusaceae</taxon>
        <taxon>Pelosinus</taxon>
    </lineage>
</organism>
<evidence type="ECO:0000313" key="2">
    <source>
        <dbReference type="Proteomes" id="UP000199520"/>
    </source>
</evidence>
<gene>
    <name evidence="1" type="ORF">SAMN04490355_101098</name>
</gene>
<dbReference type="EMBL" id="FOTS01000010">
    <property type="protein sequence ID" value="SFL60354.1"/>
    <property type="molecule type" value="Genomic_DNA"/>
</dbReference>
<reference evidence="2" key="1">
    <citation type="submission" date="2016-10" db="EMBL/GenBank/DDBJ databases">
        <authorList>
            <person name="Varghese N."/>
            <person name="Submissions S."/>
        </authorList>
    </citation>
    <scope>NUCLEOTIDE SEQUENCE [LARGE SCALE GENOMIC DNA]</scope>
    <source>
        <strain evidence="2">DSM 13327</strain>
    </source>
</reference>
<dbReference type="Pfam" id="PF09582">
    <property type="entry name" value="AnfO_nitrog"/>
    <property type="match status" value="1"/>
</dbReference>
<dbReference type="InterPro" id="IPR014287">
    <property type="entry name" value="Nase_Fe-Fe_AnfO"/>
</dbReference>
<dbReference type="Proteomes" id="UP000199520">
    <property type="component" value="Unassembled WGS sequence"/>
</dbReference>
<name>A0A1I4J1B1_9FIRM</name>
<keyword evidence="2" id="KW-1185">Reference proteome</keyword>
<sequence length="211" mass="24092">MYPEVAVCINDDGVTSSFDEAKAIVIYQKVQGSWKIIREQKFSLDKEAGLVGLRRQMAEIILFLDQCKIFVGCAVVGVPYFELEKIQCSIWEFEGKQKPLSFLDYVAMQEENKEEEEQFQGNNVIPLPIERGKGEYYISIKEIQENSGGMSSKQVLLPFLRQGKFYRLEVLCNHIPPWLETELTGGNLVGEIEKTAPAETHVYISKRVCEK</sequence>
<dbReference type="OrthoDB" id="200286at2"/>
<dbReference type="STRING" id="1123291.SAMN04490355_101098"/>
<dbReference type="AlphaFoldDB" id="A0A1I4J1B1"/>